<dbReference type="PROSITE" id="PS51257">
    <property type="entry name" value="PROKAR_LIPOPROTEIN"/>
    <property type="match status" value="1"/>
</dbReference>
<comment type="similarity">
    <text evidence="2">Belongs to the DIPK family.</text>
</comment>
<dbReference type="InterPro" id="IPR011009">
    <property type="entry name" value="Kinase-like_dom_sf"/>
</dbReference>
<evidence type="ECO:0000256" key="6">
    <source>
        <dbReference type="ARBA" id="ARBA00022989"/>
    </source>
</evidence>
<dbReference type="EMBL" id="JW868241">
    <property type="protein sequence ID" value="AFP00759.1"/>
    <property type="molecule type" value="mRNA"/>
</dbReference>
<proteinExistence type="evidence at transcript level"/>
<feature type="transmembrane region" description="Helical" evidence="9">
    <location>
        <begin position="21"/>
        <end position="41"/>
    </location>
</feature>
<evidence type="ECO:0000256" key="5">
    <source>
        <dbReference type="ARBA" id="ARBA00022968"/>
    </source>
</evidence>
<dbReference type="Pfam" id="PF14875">
    <property type="entry name" value="PIP49_N"/>
    <property type="match status" value="1"/>
</dbReference>
<dbReference type="KEGG" id="cmk:103184952"/>
<dbReference type="OrthoDB" id="8543887at2759"/>
<keyword evidence="5" id="KW-0735">Signal-anchor</keyword>
<dbReference type="GeneID" id="103184952"/>
<evidence type="ECO:0000256" key="8">
    <source>
        <dbReference type="ARBA" id="ARBA00023157"/>
    </source>
</evidence>
<keyword evidence="8" id="KW-1015">Disulfide bond</keyword>
<evidence type="ECO:0000259" key="10">
    <source>
        <dbReference type="SMART" id="SM01299"/>
    </source>
</evidence>
<evidence type="ECO:0000256" key="3">
    <source>
        <dbReference type="ARBA" id="ARBA00022692"/>
    </source>
</evidence>
<evidence type="ECO:0000256" key="4">
    <source>
        <dbReference type="ARBA" id="ARBA00022824"/>
    </source>
</evidence>
<evidence type="ECO:0000256" key="7">
    <source>
        <dbReference type="ARBA" id="ARBA00023136"/>
    </source>
</evidence>
<name>V9KRK0_CALMI</name>
<dbReference type="InterPro" id="IPR029244">
    <property type="entry name" value="FAM69_N"/>
</dbReference>
<dbReference type="SMART" id="SM01299">
    <property type="entry name" value="PIP49_N"/>
    <property type="match status" value="1"/>
</dbReference>
<reference evidence="11" key="1">
    <citation type="journal article" date="2014" name="Nature">
        <title>Elephant shark genome provides unique insights into gnathostome evolution.</title>
        <authorList>
            <consortium name="International Elephant Shark Genome Sequencing Consortium"/>
            <person name="Venkatesh B."/>
            <person name="Lee A.P."/>
            <person name="Ravi V."/>
            <person name="Maurya A.K."/>
            <person name="Lian M.M."/>
            <person name="Swann J.B."/>
            <person name="Ohta Y."/>
            <person name="Flajnik M.F."/>
            <person name="Sutoh Y."/>
            <person name="Kasahara M."/>
            <person name="Hoon S."/>
            <person name="Gangu V."/>
            <person name="Roy S.W."/>
            <person name="Irimia M."/>
            <person name="Korzh V."/>
            <person name="Kondrychyn I."/>
            <person name="Lim Z.W."/>
            <person name="Tay B.H."/>
            <person name="Tohari S."/>
            <person name="Kong K.W."/>
            <person name="Ho S."/>
            <person name="Lorente-Galdos B."/>
            <person name="Quilez J."/>
            <person name="Marques-Bonet T."/>
            <person name="Raney B.J."/>
            <person name="Ingham P.W."/>
            <person name="Tay A."/>
            <person name="Hillier L.W."/>
            <person name="Minx P."/>
            <person name="Boehm T."/>
            <person name="Wilson R.K."/>
            <person name="Brenner S."/>
            <person name="Warren W.C."/>
        </authorList>
    </citation>
    <scope>NUCLEOTIDE SEQUENCE</scope>
    <source>
        <tissue evidence="11">Liver</tissue>
    </source>
</reference>
<dbReference type="GO" id="GO:0005789">
    <property type="term" value="C:endoplasmic reticulum membrane"/>
    <property type="evidence" value="ECO:0007669"/>
    <property type="project" value="UniProtKB-SubCell"/>
</dbReference>
<dbReference type="Pfam" id="PF12260">
    <property type="entry name" value="PIP49_C"/>
    <property type="match status" value="1"/>
</dbReference>
<evidence type="ECO:0000313" key="11">
    <source>
        <dbReference type="EMBL" id="AFP00759.1"/>
    </source>
</evidence>
<dbReference type="CTD" id="125704"/>
<keyword evidence="4" id="KW-0256">Endoplasmic reticulum</keyword>
<evidence type="ECO:0000256" key="9">
    <source>
        <dbReference type="SAM" id="Phobius"/>
    </source>
</evidence>
<dbReference type="InterPro" id="IPR022049">
    <property type="entry name" value="FAM69_kinase_dom"/>
</dbReference>
<keyword evidence="6 9" id="KW-1133">Transmembrane helix</keyword>
<keyword evidence="3 9" id="KW-0812">Transmembrane</keyword>
<dbReference type="SUPFAM" id="SSF56112">
    <property type="entry name" value="Protein kinase-like (PK-like)"/>
    <property type="match status" value="1"/>
</dbReference>
<dbReference type="AlphaFoldDB" id="V9KRK0"/>
<dbReference type="PANTHER" id="PTHR21093">
    <property type="entry name" value="DIVERGENT PROTEIN KINASE DOMAIN 1C-RELATED"/>
    <property type="match status" value="1"/>
</dbReference>
<protein>
    <submittedName>
        <fullName evidence="11">Protein FAM69C</fullName>
    </submittedName>
</protein>
<evidence type="ECO:0000256" key="1">
    <source>
        <dbReference type="ARBA" id="ARBA00004648"/>
    </source>
</evidence>
<comment type="subcellular location">
    <subcellularLocation>
        <location evidence="1">Endoplasmic reticulum membrane</location>
        <topology evidence="1">Single-pass type II membrane protein</topology>
    </subcellularLocation>
</comment>
<feature type="domain" description="FAM69 N-terminal" evidence="10">
    <location>
        <begin position="17"/>
        <end position="167"/>
    </location>
</feature>
<dbReference type="RefSeq" id="XP_007901410.2">
    <property type="nucleotide sequence ID" value="XM_007903219.2"/>
</dbReference>
<sequence>MSTSRTPGVRHIRLKIVRKPAFACFLLWIGCWIIANTSIYIHRSIFAGYCTEEKSKRIFARLCHDYKQGVLTGDVCDDLCVTQTMVYKQCLYYDKGKKVIQADWNSQPVILKSKLENFSSYDRLYLLDERETRSIQDIDILLFTALEVKRALGLEVKNTTVPQLWAKQLKDKRDSYSRAELASMWSLLQQEEYVLFRLLQDLSKHVPRVMGSCGHFYVVEYLTAGHAWHHSLFSVETLVNPSWRDSSRKVLWRTINEIALSFLELIRHFENDFSHHLHLCDIKPENFAIRSDLTVVAIDVDMAFFEPKMRNILEQNCTADEDCNFFDCFSRCNTKTNKCTAERSNSNLQVICDKIFRPLFISKLSELRMYHPLQSQLRNAVLRCSELSIHGVTDKKTMEVTFLELYGLLKAWQR</sequence>
<organism evidence="11">
    <name type="scientific">Callorhinchus milii</name>
    <name type="common">Ghost shark</name>
    <dbReference type="NCBI Taxonomy" id="7868"/>
    <lineage>
        <taxon>Eukaryota</taxon>
        <taxon>Metazoa</taxon>
        <taxon>Chordata</taxon>
        <taxon>Craniata</taxon>
        <taxon>Vertebrata</taxon>
        <taxon>Chondrichthyes</taxon>
        <taxon>Holocephali</taxon>
        <taxon>Chimaeriformes</taxon>
        <taxon>Callorhinchidae</taxon>
        <taxon>Callorhinchus</taxon>
    </lineage>
</organism>
<evidence type="ECO:0000256" key="2">
    <source>
        <dbReference type="ARBA" id="ARBA00006338"/>
    </source>
</evidence>
<keyword evidence="7 9" id="KW-0472">Membrane</keyword>
<dbReference type="PANTHER" id="PTHR21093:SF2">
    <property type="entry name" value="DIVERGENT PROTEIN KINASE DOMAIN 1C"/>
    <property type="match status" value="1"/>
</dbReference>
<accession>V9KRK0</accession>